<dbReference type="EMBL" id="FQYT01000027">
    <property type="protein sequence ID" value="SHJ58550.1"/>
    <property type="molecule type" value="Genomic_DNA"/>
</dbReference>
<sequence>MTVKKILVPVDGSPNSQKAIEKAKELAEQYGSQIILFNVMEMSSLDYPSNPYTFSRELLERLNQESKLISTKILENAKKSLESLGERVSMVQEVGVAYDLIINYAETHDVDLIVIGSKGTSGVRNMLGSVTRKVAVGSKKSVLIVR</sequence>
<evidence type="ECO:0000313" key="5">
    <source>
        <dbReference type="Proteomes" id="UP000184342"/>
    </source>
</evidence>
<dbReference type="Proteomes" id="UP000184342">
    <property type="component" value="Unassembled WGS sequence"/>
</dbReference>
<reference evidence="4 5" key="1">
    <citation type="submission" date="2016-11" db="EMBL/GenBank/DDBJ databases">
        <authorList>
            <person name="Jaros S."/>
            <person name="Januszkiewicz K."/>
            <person name="Wedrychowicz H."/>
        </authorList>
    </citation>
    <scope>NUCLEOTIDE SEQUENCE [LARGE SCALE GENOMIC DNA]</scope>
    <source>
        <strain evidence="4 5">DSM 15970</strain>
    </source>
</reference>
<dbReference type="InterPro" id="IPR006016">
    <property type="entry name" value="UspA"/>
</dbReference>
<dbReference type="AlphaFoldDB" id="A0A1M6KI25"/>
<dbReference type="PANTHER" id="PTHR46268">
    <property type="entry name" value="STRESS RESPONSE PROTEIN NHAX"/>
    <property type="match status" value="1"/>
</dbReference>
<evidence type="ECO:0000256" key="2">
    <source>
        <dbReference type="PIRNR" id="PIRNR006276"/>
    </source>
</evidence>
<dbReference type="Pfam" id="PF00582">
    <property type="entry name" value="Usp"/>
    <property type="match status" value="1"/>
</dbReference>
<keyword evidence="5" id="KW-1185">Reference proteome</keyword>
<dbReference type="STRING" id="1122934.SAMN02745691_02196"/>
<dbReference type="RefSeq" id="WP_073994452.1">
    <property type="nucleotide sequence ID" value="NZ_FQYT01000027.1"/>
</dbReference>
<dbReference type="InterPro" id="IPR006015">
    <property type="entry name" value="Universal_stress_UspA"/>
</dbReference>
<comment type="similarity">
    <text evidence="1 2">Belongs to the universal stress protein A family.</text>
</comment>
<evidence type="ECO:0000313" key="4">
    <source>
        <dbReference type="EMBL" id="SHJ58550.1"/>
    </source>
</evidence>
<dbReference type="PRINTS" id="PR01438">
    <property type="entry name" value="UNVRSLSTRESS"/>
</dbReference>
<protein>
    <recommendedName>
        <fullName evidence="2">Universal stress protein</fullName>
    </recommendedName>
</protein>
<dbReference type="CDD" id="cd00293">
    <property type="entry name" value="USP-like"/>
    <property type="match status" value="1"/>
</dbReference>
<dbReference type="GO" id="GO:0005737">
    <property type="term" value="C:cytoplasm"/>
    <property type="evidence" value="ECO:0007669"/>
    <property type="project" value="UniProtKB-SubCell"/>
</dbReference>
<dbReference type="InterPro" id="IPR014729">
    <property type="entry name" value="Rossmann-like_a/b/a_fold"/>
</dbReference>
<dbReference type="SUPFAM" id="SSF52402">
    <property type="entry name" value="Adenine nucleotide alpha hydrolases-like"/>
    <property type="match status" value="1"/>
</dbReference>
<dbReference type="Gene3D" id="3.40.50.620">
    <property type="entry name" value="HUPs"/>
    <property type="match status" value="1"/>
</dbReference>
<name>A0A1M6KI25_9FIRM</name>
<dbReference type="PIRSF" id="PIRSF006276">
    <property type="entry name" value="UspA"/>
    <property type="match status" value="1"/>
</dbReference>
<dbReference type="PANTHER" id="PTHR46268:SF6">
    <property type="entry name" value="UNIVERSAL STRESS PROTEIN UP12"/>
    <property type="match status" value="1"/>
</dbReference>
<organism evidence="4 5">
    <name type="scientific">Parasporobacterium paucivorans DSM 15970</name>
    <dbReference type="NCBI Taxonomy" id="1122934"/>
    <lineage>
        <taxon>Bacteria</taxon>
        <taxon>Bacillati</taxon>
        <taxon>Bacillota</taxon>
        <taxon>Clostridia</taxon>
        <taxon>Lachnospirales</taxon>
        <taxon>Lachnospiraceae</taxon>
        <taxon>Parasporobacterium</taxon>
    </lineage>
</organism>
<proteinExistence type="inferred from homology"/>
<dbReference type="OrthoDB" id="9794782at2"/>
<feature type="domain" description="UspA" evidence="3">
    <location>
        <begin position="3"/>
        <end position="146"/>
    </location>
</feature>
<evidence type="ECO:0000256" key="1">
    <source>
        <dbReference type="ARBA" id="ARBA00008791"/>
    </source>
</evidence>
<accession>A0A1M6KI25</accession>
<evidence type="ECO:0000259" key="3">
    <source>
        <dbReference type="Pfam" id="PF00582"/>
    </source>
</evidence>
<gene>
    <name evidence="4" type="ORF">SAMN02745691_02196</name>
</gene>
<comment type="subcellular location">
    <subcellularLocation>
        <location evidence="2">Cytoplasm</location>
    </subcellularLocation>
</comment>
<keyword evidence="2" id="KW-0963">Cytoplasm</keyword>